<sequence length="523" mass="59543">MPPVALLQPLPPLDIIVVEMGTVKSSAIERMKSTYKKHGYPPRHKLYNKSAQIHHTSVQKHNGNTKNNNSENTKLIHLTPQQFQVLAYLFKSHNLNDSSTSAQKSSIRSMGTLQDISSTTRVLKFTTPPFKNTMEIPKTIILKIPNPFILHHSSFMFWHISSKATIYMTPLPRLKFITLDLFEQTIHLQKSTIRSMGTLQDISSTTRVLKFTTPPFKNTMEIPKTIILKIPNPFILHHSSFMFWHISSKATIYMTPLPRLKFITLDLFEQTIPLQDTQTKEKIFIVKLTGGLYVSDFSSTLPTYTLDLLTEVGMLNCAPMPTPMAHSFLLTIQGDQLNDEDASSYRRLIGRLIYLTNTRPDITFSINNATCPESRKSITGYSVYFGNSIISWKSKKQQTVSRSSSKVEYRALATATCELQWLTYVFQDLHISIVQLAIVYCDNRSAIQIASNQVFHEHTKHIEIDCHIVRDKISNGLLKLLPISTTQQATDLFTKPFAPATLKYLHTKLGMINIYSQFEGDEN</sequence>
<name>A0AAQ3NT44_VIGMU</name>
<proteinExistence type="predicted"/>
<reference evidence="1 2" key="1">
    <citation type="journal article" date="2023" name="Life. Sci Alliance">
        <title>Evolutionary insights into 3D genome organization and epigenetic landscape of Vigna mungo.</title>
        <authorList>
            <person name="Junaid A."/>
            <person name="Singh B."/>
            <person name="Bhatia S."/>
        </authorList>
    </citation>
    <scope>NUCLEOTIDE SEQUENCE [LARGE SCALE GENOMIC DNA]</scope>
    <source>
        <strain evidence="1">Urdbean</strain>
    </source>
</reference>
<evidence type="ECO:0008006" key="3">
    <source>
        <dbReference type="Google" id="ProtNLM"/>
    </source>
</evidence>
<organism evidence="1 2">
    <name type="scientific">Vigna mungo</name>
    <name type="common">Black gram</name>
    <name type="synonym">Phaseolus mungo</name>
    <dbReference type="NCBI Taxonomy" id="3915"/>
    <lineage>
        <taxon>Eukaryota</taxon>
        <taxon>Viridiplantae</taxon>
        <taxon>Streptophyta</taxon>
        <taxon>Embryophyta</taxon>
        <taxon>Tracheophyta</taxon>
        <taxon>Spermatophyta</taxon>
        <taxon>Magnoliopsida</taxon>
        <taxon>eudicotyledons</taxon>
        <taxon>Gunneridae</taxon>
        <taxon>Pentapetalae</taxon>
        <taxon>rosids</taxon>
        <taxon>fabids</taxon>
        <taxon>Fabales</taxon>
        <taxon>Fabaceae</taxon>
        <taxon>Papilionoideae</taxon>
        <taxon>50 kb inversion clade</taxon>
        <taxon>NPAAA clade</taxon>
        <taxon>indigoferoid/millettioid clade</taxon>
        <taxon>Phaseoleae</taxon>
        <taxon>Vigna</taxon>
    </lineage>
</organism>
<dbReference type="AlphaFoldDB" id="A0AAQ3NT44"/>
<protein>
    <recommendedName>
        <fullName evidence="3">Reverse transcriptase Ty1/copia-type domain-containing protein</fullName>
    </recommendedName>
</protein>
<evidence type="ECO:0000313" key="2">
    <source>
        <dbReference type="Proteomes" id="UP001374535"/>
    </source>
</evidence>
<dbReference type="PANTHER" id="PTHR11439:SF498">
    <property type="entry name" value="DNAK FAMILY PROTEIN"/>
    <property type="match status" value="1"/>
</dbReference>
<keyword evidence="2" id="KW-1185">Reference proteome</keyword>
<evidence type="ECO:0000313" key="1">
    <source>
        <dbReference type="EMBL" id="WVZ13973.1"/>
    </source>
</evidence>
<dbReference type="SUPFAM" id="SSF56672">
    <property type="entry name" value="DNA/RNA polymerases"/>
    <property type="match status" value="1"/>
</dbReference>
<dbReference type="PANTHER" id="PTHR11439">
    <property type="entry name" value="GAG-POL-RELATED RETROTRANSPOSON"/>
    <property type="match status" value="1"/>
</dbReference>
<dbReference type="Proteomes" id="UP001374535">
    <property type="component" value="Chromosome 4"/>
</dbReference>
<dbReference type="InterPro" id="IPR043502">
    <property type="entry name" value="DNA/RNA_pol_sf"/>
</dbReference>
<dbReference type="CDD" id="cd09272">
    <property type="entry name" value="RNase_HI_RT_Ty1"/>
    <property type="match status" value="1"/>
</dbReference>
<gene>
    <name evidence="1" type="ORF">V8G54_011539</name>
</gene>
<dbReference type="EMBL" id="CP144697">
    <property type="protein sequence ID" value="WVZ13973.1"/>
    <property type="molecule type" value="Genomic_DNA"/>
</dbReference>
<accession>A0AAQ3NT44</accession>